<evidence type="ECO:0000313" key="4">
    <source>
        <dbReference type="Proteomes" id="UP000007962"/>
    </source>
</evidence>
<sequence length="334" mass="34807">MSVELTLALQSDKTWARYTDLGALTQELGFDGVSVYADLGFQPPLPALLAVAGASSTLRLGPACLNPYLLHPIEIAGQHAALDEASDGRAYLGLARGSWLDRVGVAQSRPLAALEDAVAIVRRLLAGDTSGYEGQVHSLPAGTHLEYEPLRPDVEVLLGVWGPRGAALAGRIADEVKIGGTANPAMVRQMRTWLDAASLAAGRGAGAVRITAGAVTVVDDDGARAREHARRMVASYVDVVAPLDPTIDVDPGLMERLRELLRAGDDAAAGALLPDDLLDAFAFAGTPHDVAASAVELAEAGADRIEFGTPHGLDEARGVRLLGSQVLPVVRSAS</sequence>
<dbReference type="KEGG" id="bcv:Bcav_0157"/>
<dbReference type="PANTHER" id="PTHR43244">
    <property type="match status" value="1"/>
</dbReference>
<feature type="domain" description="Luciferase-like" evidence="2">
    <location>
        <begin position="11"/>
        <end position="304"/>
    </location>
</feature>
<gene>
    <name evidence="3" type="ordered locus">Bcav_0157</name>
</gene>
<dbReference type="RefSeq" id="WP_012725202.1">
    <property type="nucleotide sequence ID" value="NC_012669.1"/>
</dbReference>
<dbReference type="Proteomes" id="UP000007962">
    <property type="component" value="Chromosome"/>
</dbReference>
<proteinExistence type="predicted"/>
<dbReference type="InterPro" id="IPR011251">
    <property type="entry name" value="Luciferase-like_dom"/>
</dbReference>
<keyword evidence="1 3" id="KW-0560">Oxidoreductase</keyword>
<organism evidence="3 4">
    <name type="scientific">Beutenbergia cavernae (strain ATCC BAA-8 / DSM 12333 / CCUG 43141 / JCM 11478 / NBRC 16432 / NCIMB 13614 / HKI 0122)</name>
    <dbReference type="NCBI Taxonomy" id="471853"/>
    <lineage>
        <taxon>Bacteria</taxon>
        <taxon>Bacillati</taxon>
        <taxon>Actinomycetota</taxon>
        <taxon>Actinomycetes</taxon>
        <taxon>Micrococcales</taxon>
        <taxon>Beutenbergiaceae</taxon>
        <taxon>Beutenbergia</taxon>
    </lineage>
</organism>
<keyword evidence="4" id="KW-1185">Reference proteome</keyword>
<dbReference type="eggNOG" id="COG2141">
    <property type="taxonomic scope" value="Bacteria"/>
</dbReference>
<dbReference type="InterPro" id="IPR036661">
    <property type="entry name" value="Luciferase-like_sf"/>
</dbReference>
<dbReference type="Pfam" id="PF00296">
    <property type="entry name" value="Bac_luciferase"/>
    <property type="match status" value="1"/>
</dbReference>
<dbReference type="EC" id="1.5.99.11" evidence="3"/>
<dbReference type="HOGENOM" id="CLU_027853_5_3_11"/>
<dbReference type="OrthoDB" id="675245at2"/>
<protein>
    <submittedName>
        <fullName evidence="3">5,10-methylenetetrahydromethanopterin reductase</fullName>
        <ecNumber evidence="3">1.5.99.11</ecNumber>
    </submittedName>
</protein>
<dbReference type="AlphaFoldDB" id="C5BVI2"/>
<reference evidence="3 4" key="1">
    <citation type="journal article" date="2009" name="Stand. Genomic Sci.">
        <title>Complete genome sequence of Beutenbergia cavernae type strain (HKI 0122).</title>
        <authorList>
            <person name="Land M."/>
            <person name="Pukall R."/>
            <person name="Abt B."/>
            <person name="Goker M."/>
            <person name="Rohde M."/>
            <person name="Glavina Del Rio T."/>
            <person name="Tice H."/>
            <person name="Copeland A."/>
            <person name="Cheng J.F."/>
            <person name="Lucas S."/>
            <person name="Chen F."/>
            <person name="Nolan M."/>
            <person name="Bruce D."/>
            <person name="Goodwin L."/>
            <person name="Pitluck S."/>
            <person name="Ivanova N."/>
            <person name="Mavromatis K."/>
            <person name="Ovchinnikova G."/>
            <person name="Pati A."/>
            <person name="Chen A."/>
            <person name="Palaniappan K."/>
            <person name="Hauser L."/>
            <person name="Chang Y.J."/>
            <person name="Jefferies C.C."/>
            <person name="Saunders E."/>
            <person name="Brettin T."/>
            <person name="Detter J.C."/>
            <person name="Han C."/>
            <person name="Chain P."/>
            <person name="Bristow J."/>
            <person name="Eisen J.A."/>
            <person name="Markowitz V."/>
            <person name="Hugenholtz P."/>
            <person name="Kyrpides N.C."/>
            <person name="Klenk H.P."/>
            <person name="Lapidus A."/>
        </authorList>
    </citation>
    <scope>NUCLEOTIDE SEQUENCE [LARGE SCALE GENOMIC DNA]</scope>
    <source>
        <strain evidence="4">ATCC BAA-8 / DSM 12333 / NBRC 16432</strain>
    </source>
</reference>
<dbReference type="SUPFAM" id="SSF51679">
    <property type="entry name" value="Bacterial luciferase-like"/>
    <property type="match status" value="1"/>
</dbReference>
<evidence type="ECO:0000256" key="1">
    <source>
        <dbReference type="ARBA" id="ARBA00023002"/>
    </source>
</evidence>
<name>C5BVI2_BEUC1</name>
<dbReference type="InterPro" id="IPR050564">
    <property type="entry name" value="F420-G6PD/mer"/>
</dbReference>
<evidence type="ECO:0000313" key="3">
    <source>
        <dbReference type="EMBL" id="ACQ78422.1"/>
    </source>
</evidence>
<dbReference type="GO" id="GO:0016705">
    <property type="term" value="F:oxidoreductase activity, acting on paired donors, with incorporation or reduction of molecular oxygen"/>
    <property type="evidence" value="ECO:0007669"/>
    <property type="project" value="InterPro"/>
</dbReference>
<dbReference type="PANTHER" id="PTHR43244:SF1">
    <property type="entry name" value="5,10-METHYLENETETRAHYDROMETHANOPTERIN REDUCTASE"/>
    <property type="match status" value="1"/>
</dbReference>
<dbReference type="Gene3D" id="3.20.20.30">
    <property type="entry name" value="Luciferase-like domain"/>
    <property type="match status" value="1"/>
</dbReference>
<evidence type="ECO:0000259" key="2">
    <source>
        <dbReference type="Pfam" id="PF00296"/>
    </source>
</evidence>
<dbReference type="CDD" id="cd01097">
    <property type="entry name" value="Tetrahydromethanopterin_reductase"/>
    <property type="match status" value="1"/>
</dbReference>
<accession>C5BVI2</accession>
<dbReference type="STRING" id="471853.Bcav_0157"/>
<dbReference type="EMBL" id="CP001618">
    <property type="protein sequence ID" value="ACQ78422.1"/>
    <property type="molecule type" value="Genomic_DNA"/>
</dbReference>